<dbReference type="GO" id="GO:0009534">
    <property type="term" value="C:chloroplast thylakoid"/>
    <property type="evidence" value="ECO:0007669"/>
    <property type="project" value="TreeGrafter"/>
</dbReference>
<gene>
    <name evidence="3" type="primary">LOC105038482</name>
</gene>
<dbReference type="RefSeq" id="XP_029117758.1">
    <property type="nucleotide sequence ID" value="XM_029261925.1"/>
</dbReference>
<keyword evidence="2" id="KW-1185">Reference proteome</keyword>
<evidence type="ECO:0000313" key="3">
    <source>
        <dbReference type="RefSeq" id="XP_029117758.1"/>
    </source>
</evidence>
<dbReference type="GO" id="GO:0006086">
    <property type="term" value="P:pyruvate decarboxylation to acetyl-CoA"/>
    <property type="evidence" value="ECO:0007669"/>
    <property type="project" value="InterPro"/>
</dbReference>
<dbReference type="GO" id="GO:0004742">
    <property type="term" value="F:dihydrolipoyllysine-residue acetyltransferase activity"/>
    <property type="evidence" value="ECO:0007669"/>
    <property type="project" value="TreeGrafter"/>
</dbReference>
<evidence type="ECO:0000259" key="1">
    <source>
        <dbReference type="Pfam" id="PF00198"/>
    </source>
</evidence>
<protein>
    <submittedName>
        <fullName evidence="3">Dihydrolipoyllysine-residue acetyltransferase component 5 of pyruvate dehydrogenase complex, chloroplastic-like</fullName>
    </submittedName>
</protein>
<evidence type="ECO:0000313" key="2">
    <source>
        <dbReference type="Proteomes" id="UP000504607"/>
    </source>
</evidence>
<dbReference type="InterPro" id="IPR045257">
    <property type="entry name" value="E2/Pdx1"/>
</dbReference>
<proteinExistence type="predicted"/>
<dbReference type="SUPFAM" id="SSF52777">
    <property type="entry name" value="CoA-dependent acyltransferases"/>
    <property type="match status" value="1"/>
</dbReference>
<dbReference type="InterPro" id="IPR001078">
    <property type="entry name" value="2-oxoacid_DH_actylTfrase"/>
</dbReference>
<dbReference type="PANTHER" id="PTHR23151">
    <property type="entry name" value="DIHYDROLIPOAMIDE ACETYL/SUCCINYL-TRANSFERASE-RELATED"/>
    <property type="match status" value="1"/>
</dbReference>
<dbReference type="GO" id="GO:0009941">
    <property type="term" value="C:chloroplast envelope"/>
    <property type="evidence" value="ECO:0007669"/>
    <property type="project" value="TreeGrafter"/>
</dbReference>
<dbReference type="Pfam" id="PF00198">
    <property type="entry name" value="2-oxoacid_dh"/>
    <property type="match status" value="1"/>
</dbReference>
<organism evidence="2 3">
    <name type="scientific">Elaeis guineensis var. tenera</name>
    <name type="common">Oil palm</name>
    <dbReference type="NCBI Taxonomy" id="51953"/>
    <lineage>
        <taxon>Eukaryota</taxon>
        <taxon>Viridiplantae</taxon>
        <taxon>Streptophyta</taxon>
        <taxon>Embryophyta</taxon>
        <taxon>Tracheophyta</taxon>
        <taxon>Spermatophyta</taxon>
        <taxon>Magnoliopsida</taxon>
        <taxon>Liliopsida</taxon>
        <taxon>Arecaceae</taxon>
        <taxon>Arecoideae</taxon>
        <taxon>Cocoseae</taxon>
        <taxon>Elaeidinae</taxon>
        <taxon>Elaeis</taxon>
    </lineage>
</organism>
<dbReference type="InterPro" id="IPR023213">
    <property type="entry name" value="CAT-like_dom_sf"/>
</dbReference>
<dbReference type="PANTHER" id="PTHR23151:SF75">
    <property type="entry name" value="DIHYDROLIPOYLLYSINE-RESIDUE ACETYLTRANSFERASE COMPONENT 5 OF PYRUVATE DEHYDROGENASE COMPLEX, CHLOROPLASTIC"/>
    <property type="match status" value="1"/>
</dbReference>
<dbReference type="GO" id="GO:0045254">
    <property type="term" value="C:pyruvate dehydrogenase complex"/>
    <property type="evidence" value="ECO:0007669"/>
    <property type="project" value="InterPro"/>
</dbReference>
<dbReference type="OrthoDB" id="1532488at2759"/>
<sequence>MESFDGFTNPLDHLEGYRAIMRLQGAFDNLLCVTSPSLSKNLLSTSFVQSAGIFTLSNLGMFGVDRFDAILPPGTGAIMAVGASQPTVVATNDGRIGVKSQMLVNVTADHRVMICGADLAAFLQSLAKIIEDPQRSDTVVAAADWAFLYSVSSVN</sequence>
<dbReference type="Proteomes" id="UP000504607">
    <property type="component" value="Chromosome 2"/>
</dbReference>
<dbReference type="AlphaFoldDB" id="A0A8N4ERZ8"/>
<reference evidence="3" key="1">
    <citation type="submission" date="2025-08" db="UniProtKB">
        <authorList>
            <consortium name="RefSeq"/>
        </authorList>
    </citation>
    <scope>IDENTIFICATION</scope>
</reference>
<accession>A0A8N4ERZ8</accession>
<dbReference type="Gene3D" id="3.30.559.10">
    <property type="entry name" value="Chloramphenicol acetyltransferase-like domain"/>
    <property type="match status" value="1"/>
</dbReference>
<feature type="domain" description="2-oxoacid dehydrogenase acyltransferase catalytic" evidence="1">
    <location>
        <begin position="51"/>
        <end position="135"/>
    </location>
</feature>
<name>A0A8N4ERZ8_ELAGV</name>